<comment type="similarity">
    <text evidence="1">Belongs to the GST superfamily.</text>
</comment>
<dbReference type="RefSeq" id="XP_066828607.1">
    <property type="nucleotide sequence ID" value="XM_066971582.1"/>
</dbReference>
<dbReference type="InterPro" id="IPR010987">
    <property type="entry name" value="Glutathione-S-Trfase_C-like"/>
</dbReference>
<dbReference type="Pfam" id="PF13410">
    <property type="entry name" value="GST_C_2"/>
    <property type="match status" value="1"/>
</dbReference>
<evidence type="ECO:0000259" key="3">
    <source>
        <dbReference type="PROSITE" id="PS50405"/>
    </source>
</evidence>
<dbReference type="EMBL" id="OZ022406">
    <property type="protein sequence ID" value="CAK9437291.1"/>
    <property type="molecule type" value="Genomic_DNA"/>
</dbReference>
<dbReference type="SUPFAM" id="SSF47616">
    <property type="entry name" value="GST C-terminal domain-like"/>
    <property type="match status" value="1"/>
</dbReference>
<dbReference type="InterPro" id="IPR036282">
    <property type="entry name" value="Glutathione-S-Trfase_C_sf"/>
</dbReference>
<evidence type="ECO:0000259" key="2">
    <source>
        <dbReference type="PROSITE" id="PS50404"/>
    </source>
</evidence>
<gene>
    <name evidence="4" type="ORF">LODBEIA_P16690</name>
</gene>
<dbReference type="InterPro" id="IPR036249">
    <property type="entry name" value="Thioredoxin-like_sf"/>
</dbReference>
<evidence type="ECO:0000313" key="5">
    <source>
        <dbReference type="Proteomes" id="UP001497383"/>
    </source>
</evidence>
<dbReference type="PANTHER" id="PTHR44051">
    <property type="entry name" value="GLUTATHIONE S-TRANSFERASE-RELATED"/>
    <property type="match status" value="1"/>
</dbReference>
<reference evidence="4 5" key="1">
    <citation type="submission" date="2024-03" db="EMBL/GenBank/DDBJ databases">
        <authorList>
            <person name="Brejova B."/>
        </authorList>
    </citation>
    <scope>NUCLEOTIDE SEQUENCE [LARGE SCALE GENOMIC DNA]</scope>
    <source>
        <strain evidence="4 5">CBS 14171</strain>
    </source>
</reference>
<organism evidence="4 5">
    <name type="scientific">Lodderomyces beijingensis</name>
    <dbReference type="NCBI Taxonomy" id="1775926"/>
    <lineage>
        <taxon>Eukaryota</taxon>
        <taxon>Fungi</taxon>
        <taxon>Dikarya</taxon>
        <taxon>Ascomycota</taxon>
        <taxon>Saccharomycotina</taxon>
        <taxon>Pichiomycetes</taxon>
        <taxon>Debaryomycetaceae</taxon>
        <taxon>Candida/Lodderomyces clade</taxon>
        <taxon>Lodderomyces</taxon>
    </lineage>
</organism>
<evidence type="ECO:0008006" key="6">
    <source>
        <dbReference type="Google" id="ProtNLM"/>
    </source>
</evidence>
<feature type="domain" description="GST N-terminal" evidence="2">
    <location>
        <begin position="1"/>
        <end position="84"/>
    </location>
</feature>
<dbReference type="Gene3D" id="3.40.30.10">
    <property type="entry name" value="Glutaredoxin"/>
    <property type="match status" value="1"/>
</dbReference>
<dbReference type="Gene3D" id="1.20.1050.10">
    <property type="match status" value="1"/>
</dbReference>
<dbReference type="PANTHER" id="PTHR44051:SF8">
    <property type="entry name" value="GLUTATHIONE S-TRANSFERASE GSTA"/>
    <property type="match status" value="1"/>
</dbReference>
<dbReference type="GeneID" id="92206865"/>
<proteinExistence type="inferred from homology"/>
<feature type="domain" description="GST C-terminal" evidence="3">
    <location>
        <begin position="93"/>
        <end position="220"/>
    </location>
</feature>
<dbReference type="InterPro" id="IPR004045">
    <property type="entry name" value="Glutathione_S-Trfase_N"/>
</dbReference>
<name>A0ABP0ZJR8_9ASCO</name>
<evidence type="ECO:0000256" key="1">
    <source>
        <dbReference type="ARBA" id="ARBA00007409"/>
    </source>
</evidence>
<dbReference type="PROSITE" id="PS50405">
    <property type="entry name" value="GST_CTER"/>
    <property type="match status" value="1"/>
</dbReference>
<protein>
    <recommendedName>
        <fullName evidence="6">Glutathione S-transferase</fullName>
    </recommendedName>
</protein>
<evidence type="ECO:0000313" key="4">
    <source>
        <dbReference type="EMBL" id="CAK9437291.1"/>
    </source>
</evidence>
<sequence>MIDLLRAPVGNGRKALVLIKLLNAPIKVNEVNSLKGETDVPKKEWYLEFTLHNGTPCVVTSNNIELYEGNILLEYIAANYDTENKFHYSLENSPRLNWKQTQWLFFQSYHHAQRAVALAVIWLRDNPTDTIARDFALKCFDSALRTIDEQISKSKSGWFLGDKLTIVDIAFLVGEEGRREVTRGTDWWIDAGEKYPHAEKWYQRALNFDSSIKQILDEYS</sequence>
<dbReference type="Proteomes" id="UP001497383">
    <property type="component" value="Chromosome 2"/>
</dbReference>
<keyword evidence="5" id="KW-1185">Reference proteome</keyword>
<dbReference type="SUPFAM" id="SSF52833">
    <property type="entry name" value="Thioredoxin-like"/>
    <property type="match status" value="1"/>
</dbReference>
<dbReference type="PROSITE" id="PS50404">
    <property type="entry name" value="GST_NTER"/>
    <property type="match status" value="1"/>
</dbReference>
<accession>A0ABP0ZJR8</accession>